<dbReference type="SMART" id="SM00407">
    <property type="entry name" value="IGc1"/>
    <property type="match status" value="1"/>
</dbReference>
<feature type="chain" id="PRO_5007586764" description="Ig-like domain-containing protein" evidence="4">
    <location>
        <begin position="31"/>
        <end position="292"/>
    </location>
</feature>
<evidence type="ECO:0000313" key="6">
    <source>
        <dbReference type="EMBL" id="KYO44585.1"/>
    </source>
</evidence>
<dbReference type="InterPro" id="IPR003006">
    <property type="entry name" value="Ig/MHC_CS"/>
</dbReference>
<feature type="transmembrane region" description="Helical" evidence="3">
    <location>
        <begin position="200"/>
        <end position="223"/>
    </location>
</feature>
<keyword evidence="2" id="KW-0325">Glycoprotein</keyword>
<reference evidence="6 7" key="1">
    <citation type="journal article" date="2012" name="Genome Biol.">
        <title>Sequencing three crocodilian genomes to illuminate the evolution of archosaurs and amniotes.</title>
        <authorList>
            <person name="St John J.A."/>
            <person name="Braun E.L."/>
            <person name="Isberg S.R."/>
            <person name="Miles L.G."/>
            <person name="Chong A.Y."/>
            <person name="Gongora J."/>
            <person name="Dalzell P."/>
            <person name="Moran C."/>
            <person name="Bed'hom B."/>
            <person name="Abzhanov A."/>
            <person name="Burgess S.C."/>
            <person name="Cooksey A.M."/>
            <person name="Castoe T.A."/>
            <person name="Crawford N.G."/>
            <person name="Densmore L.D."/>
            <person name="Drew J.C."/>
            <person name="Edwards S.V."/>
            <person name="Faircloth B.C."/>
            <person name="Fujita M.K."/>
            <person name="Greenwold M.J."/>
            <person name="Hoffmann F.G."/>
            <person name="Howard J.M."/>
            <person name="Iguchi T."/>
            <person name="Janes D.E."/>
            <person name="Khan S.Y."/>
            <person name="Kohno S."/>
            <person name="de Koning A.J."/>
            <person name="Lance S.L."/>
            <person name="McCarthy F.M."/>
            <person name="McCormack J.E."/>
            <person name="Merchant M.E."/>
            <person name="Peterson D.G."/>
            <person name="Pollock D.D."/>
            <person name="Pourmand N."/>
            <person name="Raney B.J."/>
            <person name="Roessler K.A."/>
            <person name="Sanford J.R."/>
            <person name="Sawyer R.H."/>
            <person name="Schmidt C.J."/>
            <person name="Triplett E.W."/>
            <person name="Tuberville T.D."/>
            <person name="Venegas-Anaya M."/>
            <person name="Howard J.T."/>
            <person name="Jarvis E.D."/>
            <person name="Guillette L.J.Jr."/>
            <person name="Glenn T.C."/>
            <person name="Green R.E."/>
            <person name="Ray D.A."/>
        </authorList>
    </citation>
    <scope>NUCLEOTIDE SEQUENCE [LARGE SCALE GENOMIC DNA]</scope>
    <source>
        <strain evidence="6">KSC_2009_1</strain>
    </source>
</reference>
<dbReference type="NCBIfam" id="TIGR01167">
    <property type="entry name" value="LPXTG_anchor"/>
    <property type="match status" value="1"/>
</dbReference>
<comment type="caution">
    <text evidence="6">The sequence shown here is derived from an EMBL/GenBank/DDBJ whole genome shotgun (WGS) entry which is preliminary data.</text>
</comment>
<keyword evidence="4" id="KW-0732">Signal</keyword>
<dbReference type="Pfam" id="PF07654">
    <property type="entry name" value="C1-set"/>
    <property type="match status" value="1"/>
</dbReference>
<dbReference type="Gene3D" id="2.60.40.10">
    <property type="entry name" value="Immunoglobulins"/>
    <property type="match status" value="1"/>
</dbReference>
<dbReference type="InterPro" id="IPR013783">
    <property type="entry name" value="Ig-like_fold"/>
</dbReference>
<dbReference type="Proteomes" id="UP000050525">
    <property type="component" value="Unassembled WGS sequence"/>
</dbReference>
<keyword evidence="3" id="KW-0472">Membrane</keyword>
<dbReference type="InterPro" id="IPR051755">
    <property type="entry name" value="Ig-like_CS_Receptor"/>
</dbReference>
<dbReference type="AlphaFoldDB" id="A0A151P772"/>
<evidence type="ECO:0000256" key="3">
    <source>
        <dbReference type="SAM" id="Phobius"/>
    </source>
</evidence>
<dbReference type="InterPro" id="IPR003597">
    <property type="entry name" value="Ig_C1-set"/>
</dbReference>
<keyword evidence="1" id="KW-1015">Disulfide bond</keyword>
<feature type="signal peptide" evidence="4">
    <location>
        <begin position="1"/>
        <end position="30"/>
    </location>
</feature>
<dbReference type="InterPro" id="IPR036179">
    <property type="entry name" value="Ig-like_dom_sf"/>
</dbReference>
<dbReference type="EMBL" id="AKHW03000712">
    <property type="protein sequence ID" value="KYO44585.1"/>
    <property type="molecule type" value="Genomic_DNA"/>
</dbReference>
<feature type="domain" description="Ig-like" evidence="5">
    <location>
        <begin position="94"/>
        <end position="189"/>
    </location>
</feature>
<organism evidence="6 7">
    <name type="scientific">Alligator mississippiensis</name>
    <name type="common">American alligator</name>
    <dbReference type="NCBI Taxonomy" id="8496"/>
    <lineage>
        <taxon>Eukaryota</taxon>
        <taxon>Metazoa</taxon>
        <taxon>Chordata</taxon>
        <taxon>Craniata</taxon>
        <taxon>Vertebrata</taxon>
        <taxon>Euteleostomi</taxon>
        <taxon>Archelosauria</taxon>
        <taxon>Archosauria</taxon>
        <taxon>Crocodylia</taxon>
        <taxon>Alligatoridae</taxon>
        <taxon>Alligatorinae</taxon>
        <taxon>Alligator</taxon>
    </lineage>
</organism>
<keyword evidence="3" id="KW-0812">Transmembrane</keyword>
<evidence type="ECO:0000256" key="1">
    <source>
        <dbReference type="ARBA" id="ARBA00023157"/>
    </source>
</evidence>
<sequence length="292" mass="31667">MATVGGQMDAWAMRLGGLLLPLLFLGTVGSQLQVTTAPSSTARMGSGALLQCRFVVGGPVVLDCLRVTWYFSEEKVAWTQQHHGETILHLLAAPTISIPRKPVVADAETSLLCHMGRFYPEDVDVDVAWLRDGQVLKGSTRSSPKRNADGTFNLTLTYTFTPAHSDTGSVFSCHVRHDALEQPLQEDVSLDIQAPDQTGAVVGAVLGILIGAGVAASAAIYFWRKRKKGSEEDDQSKLPDLPTVKEVKKRMKSELRLLYEVKNIQRGLDGQPVITFVAPEGSTMIVTGLENP</sequence>
<dbReference type="SUPFAM" id="SSF48726">
    <property type="entry name" value="Immunoglobulin"/>
    <property type="match status" value="1"/>
</dbReference>
<dbReference type="InterPro" id="IPR007110">
    <property type="entry name" value="Ig-like_dom"/>
</dbReference>
<gene>
    <name evidence="6" type="ORF">Y1Q_0004215</name>
</gene>
<dbReference type="PROSITE" id="PS00290">
    <property type="entry name" value="IG_MHC"/>
    <property type="match status" value="1"/>
</dbReference>
<accession>A0A151P772</accession>
<protein>
    <recommendedName>
        <fullName evidence="5">Ig-like domain-containing protein</fullName>
    </recommendedName>
</protein>
<keyword evidence="7" id="KW-1185">Reference proteome</keyword>
<evidence type="ECO:0000256" key="4">
    <source>
        <dbReference type="SAM" id="SignalP"/>
    </source>
</evidence>
<dbReference type="STRING" id="8496.A0A151P772"/>
<proteinExistence type="predicted"/>
<dbReference type="PANTHER" id="PTHR19971">
    <property type="entry name" value="SIGNAL-REGULATORY PROTEIN BETA"/>
    <property type="match status" value="1"/>
</dbReference>
<evidence type="ECO:0000259" key="5">
    <source>
        <dbReference type="PROSITE" id="PS50835"/>
    </source>
</evidence>
<name>A0A151P772_ALLMI</name>
<evidence type="ECO:0000313" key="7">
    <source>
        <dbReference type="Proteomes" id="UP000050525"/>
    </source>
</evidence>
<evidence type="ECO:0000256" key="2">
    <source>
        <dbReference type="ARBA" id="ARBA00023180"/>
    </source>
</evidence>
<keyword evidence="3" id="KW-1133">Transmembrane helix</keyword>
<dbReference type="PROSITE" id="PS50835">
    <property type="entry name" value="IG_LIKE"/>
    <property type="match status" value="1"/>
</dbReference>